<dbReference type="RefSeq" id="WP_007910003.1">
    <property type="nucleotide sequence ID" value="NZ_ADVG01000002.1"/>
</dbReference>
<reference evidence="3 4" key="1">
    <citation type="journal article" date="2011" name="Stand. Genomic Sci.">
        <title>Non-contiguous finished genome sequence and contextual data of the filamentous soil bacterium Ktedonobacter racemifer type strain (SOSP1-21).</title>
        <authorList>
            <person name="Chang Y.J."/>
            <person name="Land M."/>
            <person name="Hauser L."/>
            <person name="Chertkov O."/>
            <person name="Del Rio T.G."/>
            <person name="Nolan M."/>
            <person name="Copeland A."/>
            <person name="Tice H."/>
            <person name="Cheng J.F."/>
            <person name="Lucas S."/>
            <person name="Han C."/>
            <person name="Goodwin L."/>
            <person name="Pitluck S."/>
            <person name="Ivanova N."/>
            <person name="Ovchinikova G."/>
            <person name="Pati A."/>
            <person name="Chen A."/>
            <person name="Palaniappan K."/>
            <person name="Mavromatis K."/>
            <person name="Liolios K."/>
            <person name="Brettin T."/>
            <person name="Fiebig A."/>
            <person name="Rohde M."/>
            <person name="Abt B."/>
            <person name="Goker M."/>
            <person name="Detter J.C."/>
            <person name="Woyke T."/>
            <person name="Bristow J."/>
            <person name="Eisen J.A."/>
            <person name="Markowitz V."/>
            <person name="Hugenholtz P."/>
            <person name="Kyrpides N.C."/>
            <person name="Klenk H.P."/>
            <person name="Lapidus A."/>
        </authorList>
    </citation>
    <scope>NUCLEOTIDE SEQUENCE [LARGE SCALE GENOMIC DNA]</scope>
    <source>
        <strain evidence="4">DSM 44963</strain>
    </source>
</reference>
<dbReference type="Proteomes" id="UP000004508">
    <property type="component" value="Unassembled WGS sequence"/>
</dbReference>
<dbReference type="EMBL" id="ADVG01000002">
    <property type="protein sequence ID" value="EFH86040.1"/>
    <property type="molecule type" value="Genomic_DNA"/>
</dbReference>
<evidence type="ECO:0000313" key="3">
    <source>
        <dbReference type="EMBL" id="EFH86040.1"/>
    </source>
</evidence>
<dbReference type="OrthoDB" id="3284378at2"/>
<comment type="caution">
    <text evidence="3">The sequence shown here is derived from an EMBL/GenBank/DDBJ whole genome shotgun (WGS) entry which is preliminary data.</text>
</comment>
<dbReference type="CDD" id="cd01097">
    <property type="entry name" value="Tetrahydromethanopterin_reductase"/>
    <property type="match status" value="1"/>
</dbReference>
<dbReference type="AlphaFoldDB" id="D6TRW7"/>
<keyword evidence="1" id="KW-0560">Oxidoreductase</keyword>
<dbReference type="Pfam" id="PF00296">
    <property type="entry name" value="Bac_luciferase"/>
    <property type="match status" value="1"/>
</dbReference>
<keyword evidence="4" id="KW-1185">Reference proteome</keyword>
<feature type="domain" description="Luciferase-like" evidence="2">
    <location>
        <begin position="15"/>
        <end position="290"/>
    </location>
</feature>
<dbReference type="STRING" id="485913.Krac_7306"/>
<dbReference type="Gene3D" id="3.20.20.30">
    <property type="entry name" value="Luciferase-like domain"/>
    <property type="match status" value="1"/>
</dbReference>
<evidence type="ECO:0000259" key="2">
    <source>
        <dbReference type="Pfam" id="PF00296"/>
    </source>
</evidence>
<dbReference type="GO" id="GO:0016705">
    <property type="term" value="F:oxidoreductase activity, acting on paired donors, with incorporation or reduction of molecular oxygen"/>
    <property type="evidence" value="ECO:0007669"/>
    <property type="project" value="InterPro"/>
</dbReference>
<evidence type="ECO:0000256" key="1">
    <source>
        <dbReference type="ARBA" id="ARBA00023002"/>
    </source>
</evidence>
<dbReference type="InterPro" id="IPR011251">
    <property type="entry name" value="Luciferase-like_dom"/>
</dbReference>
<keyword evidence="3" id="KW-0503">Monooxygenase</keyword>
<sequence>MTTTFPVGVAIFPPTVKKVLNSIKQAEQAGVPMAWVPSWPVGPDGFGITTAAAVQTESIGLGTGISITYPCHPLTRANEALVMAELAPHRFRLGVGASHKPAIEGLYGLDFAKPIAHLREYVTVLRGMLWEGRVDFEGEYYRVHAALPPMTTPPRFPIVLAALRQNMLRLAGEVSDGAMLIWSPLSYVRNVALPTMEEGARLANRPRPPLLVSAPILLTQDFGKVRAAAQAAFSVYSSFPTYKKLFAEAGYPLLADGKLSDELIHELFLYGDEDTIRQRLYSMHAAGVDEVVATISGLEDPEREEQTILEILASI</sequence>
<dbReference type="SUPFAM" id="SSF51679">
    <property type="entry name" value="Bacterial luciferase-like"/>
    <property type="match status" value="1"/>
</dbReference>
<evidence type="ECO:0000313" key="4">
    <source>
        <dbReference type="Proteomes" id="UP000004508"/>
    </source>
</evidence>
<gene>
    <name evidence="3" type="ORF">Krac_7306</name>
</gene>
<proteinExistence type="predicted"/>
<dbReference type="eggNOG" id="COG2141">
    <property type="taxonomic scope" value="Bacteria"/>
</dbReference>
<dbReference type="PANTHER" id="PTHR43244:SF1">
    <property type="entry name" value="5,10-METHYLENETETRAHYDROMETHANOPTERIN REDUCTASE"/>
    <property type="match status" value="1"/>
</dbReference>
<protein>
    <submittedName>
        <fullName evidence="3">Luciferase-like monooxygenase superfamily</fullName>
    </submittedName>
</protein>
<organism evidence="3 4">
    <name type="scientific">Ktedonobacter racemifer DSM 44963</name>
    <dbReference type="NCBI Taxonomy" id="485913"/>
    <lineage>
        <taxon>Bacteria</taxon>
        <taxon>Bacillati</taxon>
        <taxon>Chloroflexota</taxon>
        <taxon>Ktedonobacteria</taxon>
        <taxon>Ktedonobacterales</taxon>
        <taxon>Ktedonobacteraceae</taxon>
        <taxon>Ktedonobacter</taxon>
    </lineage>
</organism>
<dbReference type="InterPro" id="IPR036661">
    <property type="entry name" value="Luciferase-like_sf"/>
</dbReference>
<name>D6TRW7_KTERA</name>
<dbReference type="InParanoid" id="D6TRW7"/>
<dbReference type="PANTHER" id="PTHR43244">
    <property type="match status" value="1"/>
</dbReference>
<dbReference type="InterPro" id="IPR050564">
    <property type="entry name" value="F420-G6PD/mer"/>
</dbReference>
<dbReference type="GO" id="GO:0004497">
    <property type="term" value="F:monooxygenase activity"/>
    <property type="evidence" value="ECO:0007669"/>
    <property type="project" value="UniProtKB-KW"/>
</dbReference>
<accession>D6TRW7</accession>